<dbReference type="InterPro" id="IPR036390">
    <property type="entry name" value="WH_DNA-bd_sf"/>
</dbReference>
<feature type="domain" description="HTH hxlR-type" evidence="4">
    <location>
        <begin position="7"/>
        <end position="98"/>
    </location>
</feature>
<dbReference type="InterPro" id="IPR036527">
    <property type="entry name" value="SCP2_sterol-bd_dom_sf"/>
</dbReference>
<keyword evidence="2" id="KW-0238">DNA-binding</keyword>
<keyword evidence="1" id="KW-0805">Transcription regulation</keyword>
<dbReference type="InterPro" id="IPR036388">
    <property type="entry name" value="WH-like_DNA-bd_sf"/>
</dbReference>
<dbReference type="SUPFAM" id="SSF55718">
    <property type="entry name" value="SCP-like"/>
    <property type="match status" value="1"/>
</dbReference>
<name>A0A1W2LY74_9PSEU</name>
<dbReference type="GO" id="GO:0003677">
    <property type="term" value="F:DNA binding"/>
    <property type="evidence" value="ECO:0007669"/>
    <property type="project" value="UniProtKB-KW"/>
</dbReference>
<evidence type="ECO:0000313" key="5">
    <source>
        <dbReference type="EMBL" id="ONF72172.1"/>
    </source>
</evidence>
<dbReference type="OrthoDB" id="9792527at2"/>
<dbReference type="Pfam" id="PF01638">
    <property type="entry name" value="HxlR"/>
    <property type="match status" value="1"/>
</dbReference>
<accession>A0A1W2LY74</accession>
<comment type="caution">
    <text evidence="5">The sequence shown here is derived from an EMBL/GenBank/DDBJ whole genome shotgun (WGS) entry which is preliminary data.</text>
</comment>
<evidence type="ECO:0000259" key="4">
    <source>
        <dbReference type="PROSITE" id="PS51118"/>
    </source>
</evidence>
<evidence type="ECO:0000256" key="1">
    <source>
        <dbReference type="ARBA" id="ARBA00023015"/>
    </source>
</evidence>
<dbReference type="Gene3D" id="1.10.10.10">
    <property type="entry name" value="Winged helix-like DNA-binding domain superfamily/Winged helix DNA-binding domain"/>
    <property type="match status" value="1"/>
</dbReference>
<dbReference type="SUPFAM" id="SSF46785">
    <property type="entry name" value="Winged helix' DNA-binding domain"/>
    <property type="match status" value="1"/>
</dbReference>
<dbReference type="PANTHER" id="PTHR33204">
    <property type="entry name" value="TRANSCRIPTIONAL REGULATOR, MARR FAMILY"/>
    <property type="match status" value="1"/>
</dbReference>
<organism evidence="5 6">
    <name type="scientific">Amycolatopsis keratiniphila subsp. keratiniphila</name>
    <dbReference type="NCBI Taxonomy" id="227715"/>
    <lineage>
        <taxon>Bacteria</taxon>
        <taxon>Bacillati</taxon>
        <taxon>Actinomycetota</taxon>
        <taxon>Actinomycetes</taxon>
        <taxon>Pseudonocardiales</taxon>
        <taxon>Pseudonocardiaceae</taxon>
        <taxon>Amycolatopsis</taxon>
        <taxon>Amycolatopsis japonica group</taxon>
    </lineage>
</organism>
<dbReference type="PROSITE" id="PS51118">
    <property type="entry name" value="HTH_HXLR"/>
    <property type="match status" value="1"/>
</dbReference>
<dbReference type="EMBL" id="LQMT02000011">
    <property type="protein sequence ID" value="ONF72172.1"/>
    <property type="molecule type" value="Genomic_DNA"/>
</dbReference>
<dbReference type="CDD" id="cd00090">
    <property type="entry name" value="HTH_ARSR"/>
    <property type="match status" value="1"/>
</dbReference>
<dbReference type="InterPro" id="IPR011991">
    <property type="entry name" value="ArsR-like_HTH"/>
</dbReference>
<dbReference type="RefSeq" id="WP_063275182.1">
    <property type="nucleotide sequence ID" value="NZ_LQMT02000011.1"/>
</dbReference>
<sequence length="226" mass="25200">MRYEQHCPIALAAEVVGEPWTLLIIRELLNGSTAITDIAAGVPDMSTGLLTKRLRKLEATGLVVLRPRRAELTEAGRKLADVIEPLGRWGARHLPPPRHGDLDPALVLRDIAREIDRDLLPPDAVSIHFRFTESPGPRWWWLVLSRSVVAATVHDPKLPQSMRIECTVGTLTRVWLGHADWLDALRDRAIIITGPRSSVRQAITWLGTSRFARDDSTDSDTPILSL</sequence>
<keyword evidence="3" id="KW-0804">Transcription</keyword>
<evidence type="ECO:0000313" key="6">
    <source>
        <dbReference type="Proteomes" id="UP000076660"/>
    </source>
</evidence>
<dbReference type="AlphaFoldDB" id="A0A1W2LY74"/>
<gene>
    <name evidence="5" type="ORF">AVR91_0211610</name>
</gene>
<dbReference type="Proteomes" id="UP000076660">
    <property type="component" value="Unassembled WGS sequence"/>
</dbReference>
<dbReference type="InterPro" id="IPR002577">
    <property type="entry name" value="HTH_HxlR"/>
</dbReference>
<dbReference type="PANTHER" id="PTHR33204:SF18">
    <property type="entry name" value="TRANSCRIPTIONAL REGULATORY PROTEIN"/>
    <property type="match status" value="1"/>
</dbReference>
<protein>
    <submittedName>
        <fullName evidence="5">HxlR family transcriptional regulator</fullName>
    </submittedName>
</protein>
<reference evidence="5 6" key="1">
    <citation type="submission" date="2016-12" db="EMBL/GenBank/DDBJ databases">
        <title>Amycolatopsis keratiniphila subsp. keratiniphila genome sequencing and assembly.</title>
        <authorList>
            <person name="Mayilraj S."/>
            <person name="Kaur N."/>
        </authorList>
    </citation>
    <scope>NUCLEOTIDE SEQUENCE [LARGE SCALE GENOMIC DNA]</scope>
    <source>
        <strain evidence="5 6">DSM 44409</strain>
    </source>
</reference>
<evidence type="ECO:0000256" key="3">
    <source>
        <dbReference type="ARBA" id="ARBA00023163"/>
    </source>
</evidence>
<proteinExistence type="predicted"/>
<evidence type="ECO:0000256" key="2">
    <source>
        <dbReference type="ARBA" id="ARBA00023125"/>
    </source>
</evidence>